<feature type="region of interest" description="Disordered" evidence="1">
    <location>
        <begin position="89"/>
        <end position="149"/>
    </location>
</feature>
<dbReference type="InterPro" id="IPR015422">
    <property type="entry name" value="PyrdxlP-dep_Trfase_small"/>
</dbReference>
<name>A0AAV9FHT4_ACOCL</name>
<evidence type="ECO:0000256" key="1">
    <source>
        <dbReference type="SAM" id="MobiDB-lite"/>
    </source>
</evidence>
<dbReference type="Proteomes" id="UP001180020">
    <property type="component" value="Unassembled WGS sequence"/>
</dbReference>
<dbReference type="Gene3D" id="3.90.1150.10">
    <property type="entry name" value="Aspartate Aminotransferase, domain 1"/>
    <property type="match status" value="1"/>
</dbReference>
<gene>
    <name evidence="2" type="primary">TYDC1</name>
    <name evidence="2" type="ORF">QJS10_CPA01g01099</name>
</gene>
<feature type="compositionally biased region" description="Basic and acidic residues" evidence="1">
    <location>
        <begin position="97"/>
        <end position="113"/>
    </location>
</feature>
<evidence type="ECO:0000313" key="3">
    <source>
        <dbReference type="Proteomes" id="UP001180020"/>
    </source>
</evidence>
<organism evidence="2 3">
    <name type="scientific">Acorus calamus</name>
    <name type="common">Sweet flag</name>
    <dbReference type="NCBI Taxonomy" id="4465"/>
    <lineage>
        <taxon>Eukaryota</taxon>
        <taxon>Viridiplantae</taxon>
        <taxon>Streptophyta</taxon>
        <taxon>Embryophyta</taxon>
        <taxon>Tracheophyta</taxon>
        <taxon>Spermatophyta</taxon>
        <taxon>Magnoliopsida</taxon>
        <taxon>Liliopsida</taxon>
        <taxon>Acoraceae</taxon>
        <taxon>Acorus</taxon>
    </lineage>
</organism>
<reference evidence="2" key="2">
    <citation type="submission" date="2023-06" db="EMBL/GenBank/DDBJ databases">
        <authorList>
            <person name="Ma L."/>
            <person name="Liu K.-W."/>
            <person name="Li Z."/>
            <person name="Hsiao Y.-Y."/>
            <person name="Qi Y."/>
            <person name="Fu T."/>
            <person name="Tang G."/>
            <person name="Zhang D."/>
            <person name="Sun W.-H."/>
            <person name="Liu D.-K."/>
            <person name="Li Y."/>
            <person name="Chen G.-Z."/>
            <person name="Liu X.-D."/>
            <person name="Liao X.-Y."/>
            <person name="Jiang Y.-T."/>
            <person name="Yu X."/>
            <person name="Hao Y."/>
            <person name="Huang J."/>
            <person name="Zhao X.-W."/>
            <person name="Ke S."/>
            <person name="Chen Y.-Y."/>
            <person name="Wu W.-L."/>
            <person name="Hsu J.-L."/>
            <person name="Lin Y.-F."/>
            <person name="Huang M.-D."/>
            <person name="Li C.-Y."/>
            <person name="Huang L."/>
            <person name="Wang Z.-W."/>
            <person name="Zhao X."/>
            <person name="Zhong W.-Y."/>
            <person name="Peng D.-H."/>
            <person name="Ahmad S."/>
            <person name="Lan S."/>
            <person name="Zhang J.-S."/>
            <person name="Tsai W.-C."/>
            <person name="Van De Peer Y."/>
            <person name="Liu Z.-J."/>
        </authorList>
    </citation>
    <scope>NUCLEOTIDE SEQUENCE</scope>
    <source>
        <strain evidence="2">CP</strain>
        <tissue evidence="2">Leaves</tissue>
    </source>
</reference>
<protein>
    <submittedName>
        <fullName evidence="2">Tyrosine/DOPA decarboxylase 1</fullName>
    </submittedName>
</protein>
<accession>A0AAV9FHT4</accession>
<proteinExistence type="predicted"/>
<reference evidence="2" key="1">
    <citation type="journal article" date="2023" name="Nat. Commun.">
        <title>Diploid and tetraploid genomes of Acorus and the evolution of monocots.</title>
        <authorList>
            <person name="Ma L."/>
            <person name="Liu K.W."/>
            <person name="Li Z."/>
            <person name="Hsiao Y.Y."/>
            <person name="Qi Y."/>
            <person name="Fu T."/>
            <person name="Tang G.D."/>
            <person name="Zhang D."/>
            <person name="Sun W.H."/>
            <person name="Liu D.K."/>
            <person name="Li Y."/>
            <person name="Chen G.Z."/>
            <person name="Liu X.D."/>
            <person name="Liao X.Y."/>
            <person name="Jiang Y.T."/>
            <person name="Yu X."/>
            <person name="Hao Y."/>
            <person name="Huang J."/>
            <person name="Zhao X.W."/>
            <person name="Ke S."/>
            <person name="Chen Y.Y."/>
            <person name="Wu W.L."/>
            <person name="Hsu J.L."/>
            <person name="Lin Y.F."/>
            <person name="Huang M.D."/>
            <person name="Li C.Y."/>
            <person name="Huang L."/>
            <person name="Wang Z.W."/>
            <person name="Zhao X."/>
            <person name="Zhong W.Y."/>
            <person name="Peng D.H."/>
            <person name="Ahmad S."/>
            <person name="Lan S."/>
            <person name="Zhang J.S."/>
            <person name="Tsai W.C."/>
            <person name="Van de Peer Y."/>
            <person name="Liu Z.J."/>
        </authorList>
    </citation>
    <scope>NUCLEOTIDE SEQUENCE</scope>
    <source>
        <strain evidence="2">CP</strain>
    </source>
</reference>
<dbReference type="EMBL" id="JAUJYO010000001">
    <property type="protein sequence ID" value="KAK1325302.1"/>
    <property type="molecule type" value="Genomic_DNA"/>
</dbReference>
<sequence length="149" mass="16283">MNASRRAFMTHAVVEGKYVLRMAVGASLKEERHVLGAWKVIQEMADGIVSEEDQWCFFNLNANQMVRSGGGRSGQYDCPIGDDDGWRTMSGNGGRFVRGDGGREDGGSGRWERSPYTFFPSEPVIGISAPTGTPPSHKPESSRHSSPPH</sequence>
<evidence type="ECO:0000313" key="2">
    <source>
        <dbReference type="EMBL" id="KAK1325302.1"/>
    </source>
</evidence>
<dbReference type="AlphaFoldDB" id="A0AAV9FHT4"/>
<keyword evidence="3" id="KW-1185">Reference proteome</keyword>
<comment type="caution">
    <text evidence="2">The sequence shown here is derived from an EMBL/GenBank/DDBJ whole genome shotgun (WGS) entry which is preliminary data.</text>
</comment>